<dbReference type="Proteomes" id="UP001595477">
    <property type="component" value="Unassembled WGS sequence"/>
</dbReference>
<protein>
    <submittedName>
        <fullName evidence="3">MBL fold metallo-hydrolase</fullName>
    </submittedName>
</protein>
<keyword evidence="4" id="KW-1185">Reference proteome</keyword>
<dbReference type="EMBL" id="JBHRSX010000022">
    <property type="protein sequence ID" value="MFC3202406.1"/>
    <property type="molecule type" value="Genomic_DNA"/>
</dbReference>
<gene>
    <name evidence="3" type="ORF">ACFOEW_11320</name>
</gene>
<dbReference type="Gene3D" id="3.60.15.10">
    <property type="entry name" value="Ribonuclease Z/Hydroxyacylglutathione hydrolase-like"/>
    <property type="match status" value="1"/>
</dbReference>
<dbReference type="RefSeq" id="WP_241155680.1">
    <property type="nucleotide sequence ID" value="NZ_JBHRSX010000022.1"/>
</dbReference>
<evidence type="ECO:0000313" key="4">
    <source>
        <dbReference type="Proteomes" id="UP001595477"/>
    </source>
</evidence>
<dbReference type="InterPro" id="IPR036866">
    <property type="entry name" value="RibonucZ/Hydroxyglut_hydro"/>
</dbReference>
<proteinExistence type="predicted"/>
<feature type="domain" description="Metallo-beta-lactamase" evidence="2">
    <location>
        <begin position="39"/>
        <end position="208"/>
    </location>
</feature>
<dbReference type="SMART" id="SM00849">
    <property type="entry name" value="Lactamase_B"/>
    <property type="match status" value="1"/>
</dbReference>
<keyword evidence="1" id="KW-0732">Signal</keyword>
<feature type="signal peptide" evidence="1">
    <location>
        <begin position="1"/>
        <end position="20"/>
    </location>
</feature>
<organism evidence="3 4">
    <name type="scientific">Alteromonas oceani</name>
    <dbReference type="NCBI Taxonomy" id="2071609"/>
    <lineage>
        <taxon>Bacteria</taxon>
        <taxon>Pseudomonadati</taxon>
        <taxon>Pseudomonadota</taxon>
        <taxon>Gammaproteobacteria</taxon>
        <taxon>Alteromonadales</taxon>
        <taxon>Alteromonadaceae</taxon>
        <taxon>Alteromonas/Salinimonas group</taxon>
        <taxon>Alteromonas</taxon>
    </lineage>
</organism>
<sequence length="289" mass="32368">MKVTMFLFSLISLFSFSAHAAEYAIEQVKDNVYRFTAGNYHSVFVTTEQGTIVTDPISPDAASYLRQYLSQKKLLPVSYMLYSHNHTDHVSGGEQLASDKTVVIAHQQAARDIVFTRLPTRQPDITFNDELTVTSCSTQVLLAYHGENNGKGSVSYLIQPAGVLHVVDWIVVGRLPYKDLPGYDIQGMISSTKAVLNRYDFEVFVGGHADIGTRADIEHYLAYLEALYSAVRDGMLAGKTLAELQQSITLEQFSDLKMYNEWLADNIKGVYQSLVDDSYFNFRADLDTT</sequence>
<name>A0ABV7K097_9ALTE</name>
<evidence type="ECO:0000256" key="1">
    <source>
        <dbReference type="SAM" id="SignalP"/>
    </source>
</evidence>
<feature type="chain" id="PRO_5047302899" evidence="1">
    <location>
        <begin position="21"/>
        <end position="289"/>
    </location>
</feature>
<accession>A0ABV7K097</accession>
<evidence type="ECO:0000259" key="2">
    <source>
        <dbReference type="SMART" id="SM00849"/>
    </source>
</evidence>
<dbReference type="SUPFAM" id="SSF56281">
    <property type="entry name" value="Metallo-hydrolase/oxidoreductase"/>
    <property type="match status" value="1"/>
</dbReference>
<dbReference type="InterPro" id="IPR001279">
    <property type="entry name" value="Metallo-B-lactamas"/>
</dbReference>
<evidence type="ECO:0000313" key="3">
    <source>
        <dbReference type="EMBL" id="MFC3202406.1"/>
    </source>
</evidence>
<comment type="caution">
    <text evidence="3">The sequence shown here is derived from an EMBL/GenBank/DDBJ whole genome shotgun (WGS) entry which is preliminary data.</text>
</comment>
<dbReference type="Pfam" id="PF00753">
    <property type="entry name" value="Lactamase_B"/>
    <property type="match status" value="1"/>
</dbReference>
<reference evidence="4" key="1">
    <citation type="journal article" date="2019" name="Int. J. Syst. Evol. Microbiol.">
        <title>The Global Catalogue of Microorganisms (GCM) 10K type strain sequencing project: providing services to taxonomists for standard genome sequencing and annotation.</title>
        <authorList>
            <consortium name="The Broad Institute Genomics Platform"/>
            <consortium name="The Broad Institute Genome Sequencing Center for Infectious Disease"/>
            <person name="Wu L."/>
            <person name="Ma J."/>
        </authorList>
    </citation>
    <scope>NUCLEOTIDE SEQUENCE [LARGE SCALE GENOMIC DNA]</scope>
    <source>
        <strain evidence="4">KCTC 52449</strain>
    </source>
</reference>